<sequence length="504" mass="57794">MATLPAEIWMEIARYIPRIELKRLYAVNRVFFRLAMEMRYSHIHIKYLTIVDARMLSCLRNDHMANLVQSFTICDAAVWSLASLTRQQAQFQPKPFTPRALSILLQRLRLLLRRSSYKLAPKSQTKAISRSNNGQGAPATAPLEAPNIIWPGFRLFWPNLGTNLRILNLEATVDELPRLLKRSSIPSCIEDLSIRLVPWPYTRRMKVIRLAKPESMTSVIPSLLSLINRQRSLRALSLKIQRSSDFSPFFAALDHFPLLEKLILAIARLDDVSGLRRFLNSHGKTIRELSISSYLVDRLDTENIFSIVKHPRNDLPEAIILPNLTTFELDLSESYWPWNTQAITKTLPLFTQVQSFRITARRLQDHEIDELCAAFKATIRTTPIQCLAISVWDLNKALIDLLAESIPSLKSLSICVYRERGVSTFTTDTFAKEMRRSGASYPTWMLSDITITTTQETGDQRPYEYNAMRALAQCVPSIQSFHGSTLGLIPEPSRIFHYPHDFFF</sequence>
<gene>
    <name evidence="2" type="ORF">HGRIS_002091</name>
</gene>
<dbReference type="PROSITE" id="PS50181">
    <property type="entry name" value="FBOX"/>
    <property type="match status" value="1"/>
</dbReference>
<evidence type="ECO:0000313" key="3">
    <source>
        <dbReference type="Proteomes" id="UP001556367"/>
    </source>
</evidence>
<reference evidence="3" key="1">
    <citation type="submission" date="2024-06" db="EMBL/GenBank/DDBJ databases">
        <title>Multi-omics analyses provide insights into the biosynthesis of the anticancer antibiotic pleurotin in Hohenbuehelia grisea.</title>
        <authorList>
            <person name="Weaver J.A."/>
            <person name="Alberti F."/>
        </authorList>
    </citation>
    <scope>NUCLEOTIDE SEQUENCE [LARGE SCALE GENOMIC DNA]</scope>
    <source>
        <strain evidence="3">T-177</strain>
    </source>
</reference>
<evidence type="ECO:0000259" key="1">
    <source>
        <dbReference type="PROSITE" id="PS50181"/>
    </source>
</evidence>
<dbReference type="SUPFAM" id="SSF52047">
    <property type="entry name" value="RNI-like"/>
    <property type="match status" value="1"/>
</dbReference>
<proteinExistence type="predicted"/>
<organism evidence="2 3">
    <name type="scientific">Hohenbuehelia grisea</name>
    <dbReference type="NCBI Taxonomy" id="104357"/>
    <lineage>
        <taxon>Eukaryota</taxon>
        <taxon>Fungi</taxon>
        <taxon>Dikarya</taxon>
        <taxon>Basidiomycota</taxon>
        <taxon>Agaricomycotina</taxon>
        <taxon>Agaricomycetes</taxon>
        <taxon>Agaricomycetidae</taxon>
        <taxon>Agaricales</taxon>
        <taxon>Pleurotineae</taxon>
        <taxon>Pleurotaceae</taxon>
        <taxon>Hohenbuehelia</taxon>
    </lineage>
</organism>
<feature type="domain" description="F-box" evidence="1">
    <location>
        <begin position="1"/>
        <end position="43"/>
    </location>
</feature>
<accession>A0ABR3JJE0</accession>
<dbReference type="EMBL" id="JASNQZ010000006">
    <property type="protein sequence ID" value="KAL0955894.1"/>
    <property type="molecule type" value="Genomic_DNA"/>
</dbReference>
<keyword evidence="3" id="KW-1185">Reference proteome</keyword>
<dbReference type="InterPro" id="IPR032675">
    <property type="entry name" value="LRR_dom_sf"/>
</dbReference>
<name>A0ABR3JJE0_9AGAR</name>
<dbReference type="Proteomes" id="UP001556367">
    <property type="component" value="Unassembled WGS sequence"/>
</dbReference>
<dbReference type="Gene3D" id="3.80.10.10">
    <property type="entry name" value="Ribonuclease Inhibitor"/>
    <property type="match status" value="1"/>
</dbReference>
<evidence type="ECO:0000313" key="2">
    <source>
        <dbReference type="EMBL" id="KAL0955894.1"/>
    </source>
</evidence>
<protein>
    <recommendedName>
        <fullName evidence="1">F-box domain-containing protein</fullName>
    </recommendedName>
</protein>
<dbReference type="InterPro" id="IPR001810">
    <property type="entry name" value="F-box_dom"/>
</dbReference>
<comment type="caution">
    <text evidence="2">The sequence shown here is derived from an EMBL/GenBank/DDBJ whole genome shotgun (WGS) entry which is preliminary data.</text>
</comment>